<reference evidence="1 2" key="1">
    <citation type="journal article" date="2012" name="Genome Biol.">
        <title>Sequencing three crocodilian genomes to illuminate the evolution of archosaurs and amniotes.</title>
        <authorList>
            <person name="St John J.A."/>
            <person name="Braun E.L."/>
            <person name="Isberg S.R."/>
            <person name="Miles L.G."/>
            <person name="Chong A.Y."/>
            <person name="Gongora J."/>
            <person name="Dalzell P."/>
            <person name="Moran C."/>
            <person name="Bed'hom B."/>
            <person name="Abzhanov A."/>
            <person name="Burgess S.C."/>
            <person name="Cooksey A.M."/>
            <person name="Castoe T.A."/>
            <person name="Crawford N.G."/>
            <person name="Densmore L.D."/>
            <person name="Drew J.C."/>
            <person name="Edwards S.V."/>
            <person name="Faircloth B.C."/>
            <person name="Fujita M.K."/>
            <person name="Greenwold M.J."/>
            <person name="Hoffmann F.G."/>
            <person name="Howard J.M."/>
            <person name="Iguchi T."/>
            <person name="Janes D.E."/>
            <person name="Khan S.Y."/>
            <person name="Kohno S."/>
            <person name="de Koning A.J."/>
            <person name="Lance S.L."/>
            <person name="McCarthy F.M."/>
            <person name="McCormack J.E."/>
            <person name="Merchant M.E."/>
            <person name="Peterson D.G."/>
            <person name="Pollock D.D."/>
            <person name="Pourmand N."/>
            <person name="Raney B.J."/>
            <person name="Roessler K.A."/>
            <person name="Sanford J.R."/>
            <person name="Sawyer R.H."/>
            <person name="Schmidt C.J."/>
            <person name="Triplett E.W."/>
            <person name="Tuberville T.D."/>
            <person name="Venegas-Anaya M."/>
            <person name="Howard J.T."/>
            <person name="Jarvis E.D."/>
            <person name="Guillette L.J.Jr."/>
            <person name="Glenn T.C."/>
            <person name="Green R.E."/>
            <person name="Ray D.A."/>
        </authorList>
    </citation>
    <scope>NUCLEOTIDE SEQUENCE [LARGE SCALE GENOMIC DNA]</scope>
    <source>
        <strain evidence="1">KSC_2009_1</strain>
    </source>
</reference>
<sequence>MGENKWAALKTHHGERSYSVINGCWKERRKQLSFQGLKMFHSPGVSGEAEELDVASDKLFLLDILLSPPLEHNSLCNGDLRLYRIGQGG</sequence>
<comment type="caution">
    <text evidence="1">The sequence shown here is derived from an EMBL/GenBank/DDBJ whole genome shotgun (WGS) entry which is preliminary data.</text>
</comment>
<accession>A0A151LYA1</accession>
<dbReference type="EMBL" id="AKHW03007032">
    <property type="protein sequence ID" value="KYO17234.1"/>
    <property type="molecule type" value="Genomic_DNA"/>
</dbReference>
<evidence type="ECO:0000313" key="2">
    <source>
        <dbReference type="Proteomes" id="UP000050525"/>
    </source>
</evidence>
<keyword evidence="2" id="KW-1185">Reference proteome</keyword>
<gene>
    <name evidence="1" type="ORF">Y1Q_0000193</name>
</gene>
<protein>
    <submittedName>
        <fullName evidence="1">Uncharacterized protein</fullName>
    </submittedName>
</protein>
<dbReference type="Proteomes" id="UP000050525">
    <property type="component" value="Unassembled WGS sequence"/>
</dbReference>
<proteinExistence type="predicted"/>
<dbReference type="AlphaFoldDB" id="A0A151LYA1"/>
<organism evidence="1 2">
    <name type="scientific">Alligator mississippiensis</name>
    <name type="common">American alligator</name>
    <dbReference type="NCBI Taxonomy" id="8496"/>
    <lineage>
        <taxon>Eukaryota</taxon>
        <taxon>Metazoa</taxon>
        <taxon>Chordata</taxon>
        <taxon>Craniata</taxon>
        <taxon>Vertebrata</taxon>
        <taxon>Euteleostomi</taxon>
        <taxon>Archelosauria</taxon>
        <taxon>Archosauria</taxon>
        <taxon>Crocodylia</taxon>
        <taxon>Alligatoridae</taxon>
        <taxon>Alligatorinae</taxon>
        <taxon>Alligator</taxon>
    </lineage>
</organism>
<evidence type="ECO:0000313" key="1">
    <source>
        <dbReference type="EMBL" id="KYO17234.1"/>
    </source>
</evidence>
<name>A0A151LYA1_ALLMI</name>